<evidence type="ECO:0000313" key="2">
    <source>
        <dbReference type="EMBL" id="SHE56148.1"/>
    </source>
</evidence>
<keyword evidence="1" id="KW-1133">Transmembrane helix</keyword>
<dbReference type="OrthoDB" id="771599at2"/>
<keyword evidence="3" id="KW-1185">Reference proteome</keyword>
<dbReference type="RefSeq" id="WP_073227100.1">
    <property type="nucleotide sequence ID" value="NZ_FQUQ01000001.1"/>
</dbReference>
<gene>
    <name evidence="2" type="ORF">SAMN04488522_101563</name>
</gene>
<feature type="transmembrane region" description="Helical" evidence="1">
    <location>
        <begin position="12"/>
        <end position="35"/>
    </location>
</feature>
<evidence type="ECO:0000313" key="3">
    <source>
        <dbReference type="Proteomes" id="UP000184287"/>
    </source>
</evidence>
<sequence length="218" mass="25369">MMPKELISKKDNIIIYCVFGLPMLVLIGFVLYTAFSGPNREELRIQDDVSLNFNGRVDSMYFDERNHNGKYAVLNTNQIFPIYRNWERNIHIGDSLSKEKGTFLLEIYKKNKTKVTLNYMDTYKRFPGSARGWTLVLIESAALDFNGKIDSVYYDQKNHNTKTVVLKDGYTYGIWAAWEPFIEIGDSLSKKRGSLDLIVYKKNKGKMILNYQTLWKSN</sequence>
<name>A0A1M4UHM6_9SPHI</name>
<proteinExistence type="predicted"/>
<dbReference type="AlphaFoldDB" id="A0A1M4UHM6"/>
<reference evidence="3" key="1">
    <citation type="submission" date="2016-11" db="EMBL/GenBank/DDBJ databases">
        <authorList>
            <person name="Varghese N."/>
            <person name="Submissions S."/>
        </authorList>
    </citation>
    <scope>NUCLEOTIDE SEQUENCE [LARGE SCALE GENOMIC DNA]</scope>
    <source>
        <strain evidence="3">DSM 16990</strain>
    </source>
</reference>
<dbReference type="Proteomes" id="UP000184287">
    <property type="component" value="Unassembled WGS sequence"/>
</dbReference>
<organism evidence="2 3">
    <name type="scientific">Pedobacter caeni</name>
    <dbReference type="NCBI Taxonomy" id="288992"/>
    <lineage>
        <taxon>Bacteria</taxon>
        <taxon>Pseudomonadati</taxon>
        <taxon>Bacteroidota</taxon>
        <taxon>Sphingobacteriia</taxon>
        <taxon>Sphingobacteriales</taxon>
        <taxon>Sphingobacteriaceae</taxon>
        <taxon>Pedobacter</taxon>
    </lineage>
</organism>
<keyword evidence="1" id="KW-0472">Membrane</keyword>
<evidence type="ECO:0000256" key="1">
    <source>
        <dbReference type="SAM" id="Phobius"/>
    </source>
</evidence>
<protein>
    <submittedName>
        <fullName evidence="2">Uncharacterized protein</fullName>
    </submittedName>
</protein>
<accession>A0A1M4UHM6</accession>
<dbReference type="EMBL" id="FQUQ01000001">
    <property type="protein sequence ID" value="SHE56148.1"/>
    <property type="molecule type" value="Genomic_DNA"/>
</dbReference>
<keyword evidence="1" id="KW-0812">Transmembrane</keyword>